<dbReference type="RefSeq" id="WP_186858421.1">
    <property type="nucleotide sequence ID" value="NZ_JACOON010000006.1"/>
</dbReference>
<dbReference type="InterPro" id="IPR029063">
    <property type="entry name" value="SAM-dependent_MTases_sf"/>
</dbReference>
<proteinExistence type="predicted"/>
<evidence type="ECO:0000313" key="3">
    <source>
        <dbReference type="Proteomes" id="UP000606889"/>
    </source>
</evidence>
<name>A0ABR7EH05_9FIRM</name>
<protein>
    <submittedName>
        <fullName evidence="2">Class I SAM-dependent methyltransferase</fullName>
    </submittedName>
</protein>
<dbReference type="InterPro" id="IPR013216">
    <property type="entry name" value="Methyltransf_11"/>
</dbReference>
<evidence type="ECO:0000259" key="1">
    <source>
        <dbReference type="Pfam" id="PF08241"/>
    </source>
</evidence>
<gene>
    <name evidence="2" type="ORF">H8S18_11520</name>
</gene>
<comment type="caution">
    <text evidence="2">The sequence shown here is derived from an EMBL/GenBank/DDBJ whole genome shotgun (WGS) entry which is preliminary data.</text>
</comment>
<dbReference type="Pfam" id="PF08241">
    <property type="entry name" value="Methyltransf_11"/>
    <property type="match status" value="1"/>
</dbReference>
<evidence type="ECO:0000313" key="2">
    <source>
        <dbReference type="EMBL" id="MBC5648968.1"/>
    </source>
</evidence>
<dbReference type="Proteomes" id="UP000606889">
    <property type="component" value="Unassembled WGS sequence"/>
</dbReference>
<dbReference type="SUPFAM" id="SSF53335">
    <property type="entry name" value="S-adenosyl-L-methionine-dependent methyltransferases"/>
    <property type="match status" value="1"/>
</dbReference>
<dbReference type="Gene3D" id="3.40.50.150">
    <property type="entry name" value="Vaccinia Virus protein VP39"/>
    <property type="match status" value="1"/>
</dbReference>
<accession>A0ABR7EH05</accession>
<sequence length="121" mass="13103">MEISGPVKAFDDHSREYDDWFLENPAVYEEELAAAGSMIPPGLNSVEIRVGTGRFAGPLHIATGVEPSERMAEIARGRGIEVCRGTAEQLPFENGTFDFALMGAAICFLKMSRAPSGKRIA</sequence>
<reference evidence="2 3" key="1">
    <citation type="submission" date="2020-08" db="EMBL/GenBank/DDBJ databases">
        <title>Genome public.</title>
        <authorList>
            <person name="Liu C."/>
            <person name="Sun Q."/>
        </authorList>
    </citation>
    <scope>NUCLEOTIDE SEQUENCE [LARGE SCALE GENOMIC DNA]</scope>
    <source>
        <strain evidence="2 3">NSJ-35</strain>
    </source>
</reference>
<keyword evidence="2" id="KW-0808">Transferase</keyword>
<keyword evidence="2" id="KW-0489">Methyltransferase</keyword>
<dbReference type="EMBL" id="JACOON010000006">
    <property type="protein sequence ID" value="MBC5648968.1"/>
    <property type="molecule type" value="Genomic_DNA"/>
</dbReference>
<dbReference type="GO" id="GO:0032259">
    <property type="term" value="P:methylation"/>
    <property type="evidence" value="ECO:0007669"/>
    <property type="project" value="UniProtKB-KW"/>
</dbReference>
<keyword evidence="3" id="KW-1185">Reference proteome</keyword>
<organism evidence="2 3">
    <name type="scientific">Christensenella tenuis</name>
    <dbReference type="NCBI Taxonomy" id="2763033"/>
    <lineage>
        <taxon>Bacteria</taxon>
        <taxon>Bacillati</taxon>
        <taxon>Bacillota</taxon>
        <taxon>Clostridia</taxon>
        <taxon>Christensenellales</taxon>
        <taxon>Christensenellaceae</taxon>
        <taxon>Christensenella</taxon>
    </lineage>
</organism>
<dbReference type="GO" id="GO:0008168">
    <property type="term" value="F:methyltransferase activity"/>
    <property type="evidence" value="ECO:0007669"/>
    <property type="project" value="UniProtKB-KW"/>
</dbReference>
<feature type="domain" description="Methyltransferase type 11" evidence="1">
    <location>
        <begin position="50"/>
        <end position="110"/>
    </location>
</feature>